<keyword evidence="3" id="KW-0560">Oxidoreductase</keyword>
<dbReference type="InterPro" id="IPR046373">
    <property type="entry name" value="Acyl-CoA_Oxase/DH_mid-dom_sf"/>
</dbReference>
<comment type="similarity">
    <text evidence="4">Belongs to the FADH(2)-utilizing monooxygenase family.</text>
</comment>
<dbReference type="AlphaFoldDB" id="A0A974PUV7"/>
<evidence type="ECO:0000313" key="9">
    <source>
        <dbReference type="Proteomes" id="UP000596427"/>
    </source>
</evidence>
<dbReference type="InterPro" id="IPR009100">
    <property type="entry name" value="AcylCoA_DH/oxidase_NM_dom_sf"/>
</dbReference>
<dbReference type="PIRSF" id="PIRSF500125">
    <property type="entry name" value="4_HPA_large"/>
    <property type="match status" value="1"/>
</dbReference>
<name>A0A974PUV7_9HYPH</name>
<dbReference type="EMBL" id="CP063365">
    <property type="protein sequence ID" value="QRG10257.1"/>
    <property type="molecule type" value="Genomic_DNA"/>
</dbReference>
<dbReference type="Gene3D" id="1.20.140.10">
    <property type="entry name" value="Butyryl-CoA Dehydrogenase, subunit A, domain 3"/>
    <property type="match status" value="1"/>
</dbReference>
<evidence type="ECO:0000256" key="2">
    <source>
        <dbReference type="ARBA" id="ARBA00022827"/>
    </source>
</evidence>
<protein>
    <submittedName>
        <fullName evidence="8">Pyoverdin chromophore biosynthetic protein pvcC</fullName>
    </submittedName>
</protein>
<dbReference type="SUPFAM" id="SSF56645">
    <property type="entry name" value="Acyl-CoA dehydrogenase NM domain-like"/>
    <property type="match status" value="1"/>
</dbReference>
<evidence type="ECO:0000256" key="1">
    <source>
        <dbReference type="ARBA" id="ARBA00022630"/>
    </source>
</evidence>
<organism evidence="8 9">
    <name type="scientific">Xanthobacter dioxanivorans</name>
    <dbReference type="NCBI Taxonomy" id="2528964"/>
    <lineage>
        <taxon>Bacteria</taxon>
        <taxon>Pseudomonadati</taxon>
        <taxon>Pseudomonadota</taxon>
        <taxon>Alphaproteobacteria</taxon>
        <taxon>Hyphomicrobiales</taxon>
        <taxon>Xanthobacteraceae</taxon>
        <taxon>Xanthobacter</taxon>
    </lineage>
</organism>
<dbReference type="PANTHER" id="PTHR36117">
    <property type="entry name" value="4-HYDROXYPHENYLACETATE 3-MONOOXYGENASE-RELATED"/>
    <property type="match status" value="1"/>
</dbReference>
<dbReference type="Pfam" id="PF11794">
    <property type="entry name" value="HpaB_N"/>
    <property type="match status" value="1"/>
</dbReference>
<geneLocation type="plasmid" evidence="8 9">
    <name>unnamed3</name>
</geneLocation>
<evidence type="ECO:0000256" key="3">
    <source>
        <dbReference type="ARBA" id="ARBA00023002"/>
    </source>
</evidence>
<accession>A0A974PUV7</accession>
<gene>
    <name evidence="8" type="ORF">EZH22_30930</name>
</gene>
<dbReference type="GO" id="GO:0016627">
    <property type="term" value="F:oxidoreductase activity, acting on the CH-CH group of donors"/>
    <property type="evidence" value="ECO:0007669"/>
    <property type="project" value="InterPro"/>
</dbReference>
<dbReference type="InterPro" id="IPR004925">
    <property type="entry name" value="HpaB/PvcC/4-BUDH"/>
</dbReference>
<evidence type="ECO:0000256" key="5">
    <source>
        <dbReference type="PIRSR" id="PIRSR000331-2"/>
    </source>
</evidence>
<dbReference type="SUPFAM" id="SSF47203">
    <property type="entry name" value="Acyl-CoA dehydrogenase C-terminal domain-like"/>
    <property type="match status" value="1"/>
</dbReference>
<evidence type="ECO:0000259" key="7">
    <source>
        <dbReference type="Pfam" id="PF11794"/>
    </source>
</evidence>
<dbReference type="KEGG" id="xdi:EZH22_30930"/>
<dbReference type="FunFam" id="2.40.110.10:FF:000026">
    <property type="entry name" value="4-hydroxyphenylacetate 3-monooxygenase oxygenase component"/>
    <property type="match status" value="1"/>
</dbReference>
<feature type="domain" description="HpaB/PvcC/4-BUDH C-terminal" evidence="6">
    <location>
        <begin position="283"/>
        <end position="485"/>
    </location>
</feature>
<keyword evidence="1" id="KW-0285">Flavoprotein</keyword>
<feature type="binding site" evidence="5">
    <location>
        <begin position="151"/>
        <end position="153"/>
    </location>
    <ligand>
        <name>FAD</name>
        <dbReference type="ChEBI" id="CHEBI:57692"/>
    </ligand>
</feature>
<dbReference type="InterPro" id="IPR036250">
    <property type="entry name" value="AcylCo_DH-like_C"/>
</dbReference>
<dbReference type="Pfam" id="PF03241">
    <property type="entry name" value="HpaB"/>
    <property type="match status" value="1"/>
</dbReference>
<dbReference type="Gene3D" id="2.40.110.10">
    <property type="entry name" value="Butyryl-CoA Dehydrogenase, subunit A, domain 2"/>
    <property type="match status" value="1"/>
</dbReference>
<proteinExistence type="inferred from homology"/>
<evidence type="ECO:0000259" key="6">
    <source>
        <dbReference type="Pfam" id="PF03241"/>
    </source>
</evidence>
<dbReference type="PANTHER" id="PTHR36117:SF3">
    <property type="entry name" value="4-HYDROXYPHENYLACETATE 3-MONOOXYGENASE-RELATED"/>
    <property type="match status" value="1"/>
</dbReference>
<reference evidence="8 9" key="1">
    <citation type="submission" date="2020-10" db="EMBL/GenBank/DDBJ databases">
        <title>Degradation of 1,4-Dioxane by Xanthobacter sp. YN2, via a Novel Group-2 Soluble Di-Iron Monooxygenase.</title>
        <authorList>
            <person name="Ma F."/>
            <person name="Wang Y."/>
            <person name="Yang J."/>
            <person name="Guo H."/>
            <person name="Su D."/>
            <person name="Yu L."/>
        </authorList>
    </citation>
    <scope>NUCLEOTIDE SEQUENCE [LARGE SCALE GENOMIC DNA]</scope>
    <source>
        <strain evidence="8 9">YN2</strain>
        <plasmid evidence="8 9">unnamed3</plasmid>
    </source>
</reference>
<dbReference type="Proteomes" id="UP000596427">
    <property type="component" value="Plasmid unnamed3"/>
</dbReference>
<dbReference type="InterPro" id="IPR024719">
    <property type="entry name" value="HpaB/PvcC/4-BUDH_C"/>
</dbReference>
<sequence length="501" mass="55849">MDEQIKSKTAAYTGAEYIDSLKDSREIYIHGERVKDVTTHPGFRNSVRMVARWYDKFHELKDTIGVPTDNGSDNLTHPFFLGDRSAADCVKSRDAVSELQRVAYGWMGRSPDYKASFLGTPGANFGFYGEYAQNAKNWYAKSQERLDYWNHAIVNPPIDRHKAIEEVRDVFIHVEKETDAGLVISGAKVVATGSALTHYNFIAHYGIPIKDKSFAVLFTAPMDSAGVKLISRTSYELNAAVAGTPFDYPLSSRFDENDSILVFDEVLVPWENVFIYGDVEKLNMFFPASGFIPRFTLHGCTRLAVKLEFIAGLFSKAVEATGSKDFRGVQTAVGEVLAWANLFKGLTDAMVHNPIPWDGTDGYVLPNVFSGLSYRVFAPMAYGRIKELIERHVASGLIYLPGSSLDFESDAVRPYLERFVRGSNGYAAIDRVKLLKLLWDALGSEFGGRHELYETNYAGNYENIRIETLLTAQATGQLAAMHKFAEECIPHSPSKSLISLS</sequence>
<evidence type="ECO:0000256" key="4">
    <source>
        <dbReference type="ARBA" id="ARBA00061227"/>
    </source>
</evidence>
<dbReference type="RefSeq" id="WP_203197127.1">
    <property type="nucleotide sequence ID" value="NZ_CP063365.1"/>
</dbReference>
<keyword evidence="2 5" id="KW-0274">FAD</keyword>
<feature type="binding site" evidence="5">
    <location>
        <position position="192"/>
    </location>
    <ligand>
        <name>FAD</name>
        <dbReference type="ChEBI" id="CHEBI:57692"/>
    </ligand>
</feature>
<dbReference type="InterPro" id="IPR024674">
    <property type="entry name" value="HpaB/PvcC/4-BUDH_N"/>
</dbReference>
<feature type="domain" description="HpaB/PvcC/4-BUDH N-terminal" evidence="7">
    <location>
        <begin position="13"/>
        <end position="275"/>
    </location>
</feature>
<keyword evidence="9" id="KW-1185">Reference proteome</keyword>
<dbReference type="Gene3D" id="1.10.3140.10">
    <property type="entry name" value="4-hydroxybutyryl-coa dehydratase, domain 1"/>
    <property type="match status" value="1"/>
</dbReference>
<evidence type="ECO:0000313" key="8">
    <source>
        <dbReference type="EMBL" id="QRG10257.1"/>
    </source>
</evidence>
<dbReference type="PIRSF" id="PIRSF000331">
    <property type="entry name" value="HpaA_HpaB"/>
    <property type="match status" value="1"/>
</dbReference>
<dbReference type="InterPro" id="IPR024677">
    <property type="entry name" value="HpaB/PvcC"/>
</dbReference>
<keyword evidence="8" id="KW-0614">Plasmid</keyword>